<evidence type="ECO:0000256" key="1">
    <source>
        <dbReference type="SAM" id="Coils"/>
    </source>
</evidence>
<keyword evidence="1" id="KW-0175">Coiled coil</keyword>
<feature type="compositionally biased region" description="Low complexity" evidence="2">
    <location>
        <begin position="1006"/>
        <end position="1025"/>
    </location>
</feature>
<protein>
    <recommendedName>
        <fullName evidence="3">UEV domain-containing protein</fullName>
    </recommendedName>
</protein>
<feature type="coiled-coil region" evidence="1">
    <location>
        <begin position="291"/>
        <end position="371"/>
    </location>
</feature>
<sequence>MLAAVEPDDINPKIAEIQSRVEELVRRYDDAVAAADHEEFEDDGFGGMVTRTPVRWRVGDVLLSTHRSLARTSTHTERSIVSDFAEDPEVNTAIGSGAHKVGNAFTEAEERASRRHQRLSHIHQVLQSVAANGTASEDSDEEDSKPPPYAIREHQLKNTIDALHREKDSLAAQLQEALRIQQESRVEAEQQAQDLSKAQRALRTQSEELRLAQEHNETATESANTQIASWRDKFQASAKAAATAEAKVQELEAKVRAQSEEIMKHTFVLQAKTQEMERFKENEATRSRAEAAAQAAALAGAEAEARRAKAKALKEKRKTKVSIDESHKHYQDMDDKIRELEGTILAMENVKQELETENEDLSRRLRELQVRFGEQRKSKLLFRENDNNESEKATPFALRLRESSPHENVPKRQKGGIVVKVTSKPVPAAEVIAINDEYDLSSSESEAEDTENEEEEEVERDERELNDVMQRVVAEVFPLLSPIESDETLDVDESIAQYEDPTRSPMNAIQPTPAVSITLNGDRIPSSDVDAVPRPDKEVVSHVELDMVPRSELDALRSMYEREVEALKQQYVDGLQEYKRLVLEQYGRRQVIERERHRLEIEGLLRLIQSKFHAEQARRNDRLQHTKASLKVLYNSLRRHSGPAVGPKADLNKPFSSTTPLKTLLRAAILAMSTSAKRNGRGRMQIEAIHEQLTKMLPPPDIRTTAVAAAMTIHTVIREDKPKKPVQTHDALCQTDQISTIIRERRVEATQGEQHAAPEGLDGYVLPGSQCFPSNNKLKQQQDLTMLHLVVGIPISAALISELRRLLPNLPRGTYYVSSALRLALFHELVRFYAAVEMQVEAKKMRPTARVFEAVDQIQDAEVVIGSPRDTPFLRPHNDGTTSTLLNLEGTIPIFYRGNQYNIPVEFWVVEAYPMSPPVCFVRPTADMMVKPGHPHVTSDGYVKIPYTSDWRPDFTMLELVAHMCSIFGNMPPVFRRPASSRPQNRANGSASAATSGTGGYFQQGSYAQSHPPQPSPYYSSQFQSHSRQESEEISLFGSSQQSLGASSLSNSGVYTEVRPEERAAALKVEVTGKIQMQLEKIFKRVRDDIDLQFEHEVQLTQSRENVERGLQSLRFLRDDITRAKSVVETQDQEVTAWLEENEGKDTVDPDTILVEGDALSKQYGVVYYFLWI</sequence>
<name>A0A0W8DT75_PHYNI</name>
<comment type="caution">
    <text evidence="4">The sequence shown here is derived from an EMBL/GenBank/DDBJ whole genome shotgun (WGS) entry which is preliminary data.</text>
</comment>
<organism evidence="4 5">
    <name type="scientific">Phytophthora nicotianae</name>
    <name type="common">Potato buckeye rot agent</name>
    <name type="synonym">Phytophthora parasitica</name>
    <dbReference type="NCBI Taxonomy" id="4792"/>
    <lineage>
        <taxon>Eukaryota</taxon>
        <taxon>Sar</taxon>
        <taxon>Stramenopiles</taxon>
        <taxon>Oomycota</taxon>
        <taxon>Peronosporomycetes</taxon>
        <taxon>Peronosporales</taxon>
        <taxon>Peronosporaceae</taxon>
        <taxon>Phytophthora</taxon>
    </lineage>
</organism>
<feature type="region of interest" description="Disordered" evidence="2">
    <location>
        <begin position="435"/>
        <end position="464"/>
    </location>
</feature>
<dbReference type="GO" id="GO:0000813">
    <property type="term" value="C:ESCRT I complex"/>
    <property type="evidence" value="ECO:0007669"/>
    <property type="project" value="TreeGrafter"/>
</dbReference>
<feature type="region of interest" description="Disordered" evidence="2">
    <location>
        <begin position="976"/>
        <end position="1025"/>
    </location>
</feature>
<dbReference type="EMBL" id="LNFP01000022">
    <property type="protein sequence ID" value="KUF99603.1"/>
    <property type="molecule type" value="Genomic_DNA"/>
</dbReference>
<evidence type="ECO:0000313" key="5">
    <source>
        <dbReference type="Proteomes" id="UP000054636"/>
    </source>
</evidence>
<feature type="domain" description="UEV" evidence="3">
    <location>
        <begin position="802"/>
        <end position="978"/>
    </location>
</feature>
<dbReference type="Pfam" id="PF05743">
    <property type="entry name" value="UEV"/>
    <property type="match status" value="1"/>
</dbReference>
<dbReference type="InterPro" id="IPR052070">
    <property type="entry name" value="ESCRT-I_UEV_domain"/>
</dbReference>
<dbReference type="PROSITE" id="PS51322">
    <property type="entry name" value="UEV"/>
    <property type="match status" value="1"/>
</dbReference>
<dbReference type="GO" id="GO:0015031">
    <property type="term" value="P:protein transport"/>
    <property type="evidence" value="ECO:0007669"/>
    <property type="project" value="InterPro"/>
</dbReference>
<reference evidence="4 5" key="1">
    <citation type="submission" date="2015-11" db="EMBL/GenBank/DDBJ databases">
        <title>Genomes and virulence difference between two physiological races of Phytophthora nicotianae.</title>
        <authorList>
            <person name="Liu H."/>
            <person name="Ma X."/>
            <person name="Yu H."/>
            <person name="Fang D."/>
            <person name="Li Y."/>
            <person name="Wang X."/>
            <person name="Wang W."/>
            <person name="Dong Y."/>
            <person name="Xiao B."/>
        </authorList>
    </citation>
    <scope>NUCLEOTIDE SEQUENCE [LARGE SCALE GENOMIC DNA]</scope>
    <source>
        <strain evidence="5">race 1</strain>
    </source>
</reference>
<evidence type="ECO:0000313" key="4">
    <source>
        <dbReference type="EMBL" id="KUF99603.1"/>
    </source>
</evidence>
<evidence type="ECO:0000259" key="3">
    <source>
        <dbReference type="PROSITE" id="PS51322"/>
    </source>
</evidence>
<dbReference type="GO" id="GO:0043130">
    <property type="term" value="F:ubiquitin binding"/>
    <property type="evidence" value="ECO:0007669"/>
    <property type="project" value="TreeGrafter"/>
</dbReference>
<dbReference type="Proteomes" id="UP000054636">
    <property type="component" value="Unassembled WGS sequence"/>
</dbReference>
<feature type="compositionally biased region" description="Acidic residues" evidence="2">
    <location>
        <begin position="445"/>
        <end position="459"/>
    </location>
</feature>
<dbReference type="PANTHER" id="PTHR23306:SF3">
    <property type="entry name" value="TUMOR SUPPRESSOR PROTEIN 101"/>
    <property type="match status" value="1"/>
</dbReference>
<dbReference type="InterPro" id="IPR016135">
    <property type="entry name" value="UBQ-conjugating_enzyme/RWD"/>
</dbReference>
<evidence type="ECO:0000256" key="2">
    <source>
        <dbReference type="SAM" id="MobiDB-lite"/>
    </source>
</evidence>
<accession>A0A0W8DT75</accession>
<gene>
    <name evidence="4" type="ORF">AM588_10009870</name>
</gene>
<feature type="coiled-coil region" evidence="1">
    <location>
        <begin position="153"/>
        <end position="261"/>
    </location>
</feature>
<dbReference type="CDD" id="cd11685">
    <property type="entry name" value="UEV_TSG101-like"/>
    <property type="match status" value="1"/>
</dbReference>
<dbReference type="GO" id="GO:0008333">
    <property type="term" value="P:endosome to lysosome transport"/>
    <property type="evidence" value="ECO:0007669"/>
    <property type="project" value="TreeGrafter"/>
</dbReference>
<dbReference type="PANTHER" id="PTHR23306">
    <property type="entry name" value="TUMOR SUSCEPTIBILITY GENE 101 PROTEIN-RELATED"/>
    <property type="match status" value="1"/>
</dbReference>
<proteinExistence type="predicted"/>
<dbReference type="AlphaFoldDB" id="A0A0W8DT75"/>
<dbReference type="Gene3D" id="3.10.110.10">
    <property type="entry name" value="Ubiquitin Conjugating Enzyme"/>
    <property type="match status" value="1"/>
</dbReference>
<dbReference type="InterPro" id="IPR008883">
    <property type="entry name" value="UEV_N"/>
</dbReference>
<dbReference type="SUPFAM" id="SSF54495">
    <property type="entry name" value="UBC-like"/>
    <property type="match status" value="1"/>
</dbReference>